<accession>A0A3S0T9A0</accession>
<comment type="caution">
    <text evidence="2">The sequence shown here is derived from an EMBL/GenBank/DDBJ whole genome shotgun (WGS) entry which is preliminary data.</text>
</comment>
<dbReference type="AlphaFoldDB" id="A0A3S0T9A0"/>
<evidence type="ECO:0000256" key="1">
    <source>
        <dbReference type="SAM" id="SignalP"/>
    </source>
</evidence>
<feature type="signal peptide" evidence="1">
    <location>
        <begin position="1"/>
        <end position="23"/>
    </location>
</feature>
<proteinExistence type="predicted"/>
<dbReference type="OrthoDB" id="8403380at2"/>
<dbReference type="EMBL" id="RJTH01000010">
    <property type="protein sequence ID" value="RUM22202.1"/>
    <property type="molecule type" value="Genomic_DNA"/>
</dbReference>
<sequence>MLQIRKSLAAAAAVIIVAVSVSSCTTSSSDSIHTGSVGYGNADFSLRPACASGFGNDRPCSY</sequence>
<evidence type="ECO:0008006" key="4">
    <source>
        <dbReference type="Google" id="ProtNLM"/>
    </source>
</evidence>
<organism evidence="2 3">
    <name type="scientific">Rhizobium vallis</name>
    <dbReference type="NCBI Taxonomy" id="634290"/>
    <lineage>
        <taxon>Bacteria</taxon>
        <taxon>Pseudomonadati</taxon>
        <taxon>Pseudomonadota</taxon>
        <taxon>Alphaproteobacteria</taxon>
        <taxon>Hyphomicrobiales</taxon>
        <taxon>Rhizobiaceae</taxon>
        <taxon>Rhizobium/Agrobacterium group</taxon>
        <taxon>Rhizobium</taxon>
    </lineage>
</organism>
<name>A0A3S0T9A0_9HYPH</name>
<keyword evidence="3" id="KW-1185">Reference proteome</keyword>
<evidence type="ECO:0000313" key="3">
    <source>
        <dbReference type="Proteomes" id="UP000278823"/>
    </source>
</evidence>
<dbReference type="RefSeq" id="WP_126923933.1">
    <property type="nucleotide sequence ID" value="NZ_ML133695.1"/>
</dbReference>
<evidence type="ECO:0000313" key="2">
    <source>
        <dbReference type="EMBL" id="RUM22202.1"/>
    </source>
</evidence>
<dbReference type="PROSITE" id="PS51257">
    <property type="entry name" value="PROKAR_LIPOPROTEIN"/>
    <property type="match status" value="1"/>
</dbReference>
<dbReference type="Proteomes" id="UP000278823">
    <property type="component" value="Unassembled WGS sequence"/>
</dbReference>
<feature type="chain" id="PRO_5018561343" description="Lipoprotein" evidence="1">
    <location>
        <begin position="24"/>
        <end position="62"/>
    </location>
</feature>
<reference evidence="3" key="1">
    <citation type="submission" date="2018-11" db="EMBL/GenBank/DDBJ databases">
        <title>Rhizobium chutanense sp. nov., isolated from root nodules of Phaseolus vulgaris in China.</title>
        <authorList>
            <person name="Huo Y."/>
        </authorList>
    </citation>
    <scope>NUCLEOTIDE SEQUENCE [LARGE SCALE GENOMIC DNA]</scope>
    <source>
        <strain evidence="3">CCBAU 65647</strain>
    </source>
</reference>
<protein>
    <recommendedName>
        <fullName evidence="4">Lipoprotein</fullName>
    </recommendedName>
</protein>
<keyword evidence="1" id="KW-0732">Signal</keyword>
<gene>
    <name evidence="2" type="ORF">EFQ99_25245</name>
</gene>